<reference evidence="1 2" key="1">
    <citation type="submission" date="2016-11" db="EMBL/GenBank/DDBJ databases">
        <authorList>
            <person name="Jaros S."/>
            <person name="Januszkiewicz K."/>
            <person name="Wedrychowicz H."/>
        </authorList>
    </citation>
    <scope>NUCLEOTIDE SEQUENCE [LARGE SCALE GENOMIC DNA]</scope>
    <source>
        <strain evidence="1 2">DSM 17477</strain>
    </source>
</reference>
<dbReference type="EMBL" id="FQZL01000028">
    <property type="protein sequence ID" value="SHJ61981.1"/>
    <property type="molecule type" value="Genomic_DNA"/>
</dbReference>
<name>A0A1M6KSN4_9FIRM</name>
<dbReference type="STRING" id="1121476.SAMN02745751_02969"/>
<organism evidence="1 2">
    <name type="scientific">Dethiosulfatibacter aminovorans DSM 17477</name>
    <dbReference type="NCBI Taxonomy" id="1121476"/>
    <lineage>
        <taxon>Bacteria</taxon>
        <taxon>Bacillati</taxon>
        <taxon>Bacillota</taxon>
        <taxon>Tissierellia</taxon>
        <taxon>Dethiosulfatibacter</taxon>
    </lineage>
</organism>
<evidence type="ECO:0000313" key="2">
    <source>
        <dbReference type="Proteomes" id="UP000184052"/>
    </source>
</evidence>
<accession>A0A1M6KSN4</accession>
<keyword evidence="2" id="KW-1185">Reference proteome</keyword>
<dbReference type="Proteomes" id="UP000184052">
    <property type="component" value="Unassembled WGS sequence"/>
</dbReference>
<dbReference type="AlphaFoldDB" id="A0A1M6KSN4"/>
<gene>
    <name evidence="1" type="ORF">SAMN02745751_02969</name>
</gene>
<evidence type="ECO:0000313" key="1">
    <source>
        <dbReference type="EMBL" id="SHJ61981.1"/>
    </source>
</evidence>
<protein>
    <submittedName>
        <fullName evidence="1">Uncharacterized protein</fullName>
    </submittedName>
</protein>
<sequence length="46" mass="5338">MDQIHDIRYRFYEKGENISQIASVLTIIVGVMKGISARNRQEEVND</sequence>
<proteinExistence type="predicted"/>